<comment type="caution">
    <text evidence="2">The sequence shown here is derived from an EMBL/GenBank/DDBJ whole genome shotgun (WGS) entry which is preliminary data.</text>
</comment>
<feature type="transmembrane region" description="Helical" evidence="1">
    <location>
        <begin position="165"/>
        <end position="188"/>
    </location>
</feature>
<feature type="transmembrane region" description="Helical" evidence="1">
    <location>
        <begin position="12"/>
        <end position="31"/>
    </location>
</feature>
<gene>
    <name evidence="2" type="ORF">PGQ11_001826</name>
</gene>
<name>A0ABR2JHY7_9PEZI</name>
<proteinExistence type="predicted"/>
<dbReference type="EMBL" id="JAPCWZ010000002">
    <property type="protein sequence ID" value="KAK8876880.1"/>
    <property type="molecule type" value="Genomic_DNA"/>
</dbReference>
<sequence>MARITITQATLTGLELLFSIITFVLFCSAYPDQYRTRLWEIGGENGWNSNPRLRIYFYANYEEPPEIPYVWSQSLTDSALAIATLSLVLCITRIILSFYTFMMPALGLFYDLVLAISWYYSVHAQSSGDFSDPEHISIRPWFLEKSCDVVAMQNRDACIVGKVSFYFGFLSLILHLTRLLVSLLNIAYWCGERGTLDGFTERVSLGLIRNPDSKMYRPLDLDVERLDASST</sequence>
<protein>
    <submittedName>
        <fullName evidence="2">Uncharacterized protein</fullName>
    </submittedName>
</protein>
<reference evidence="2 3" key="1">
    <citation type="journal article" date="2024" name="IMA Fungus">
        <title>Apiospora arundinis, a panoply of carbohydrate-active enzymes and secondary metabolites.</title>
        <authorList>
            <person name="Sorensen T."/>
            <person name="Petersen C."/>
            <person name="Muurmann A.T."/>
            <person name="Christiansen J.V."/>
            <person name="Brundto M.L."/>
            <person name="Overgaard C.K."/>
            <person name="Boysen A.T."/>
            <person name="Wollenberg R.D."/>
            <person name="Larsen T.O."/>
            <person name="Sorensen J.L."/>
            <person name="Nielsen K.L."/>
            <person name="Sondergaard T.E."/>
        </authorList>
    </citation>
    <scope>NUCLEOTIDE SEQUENCE [LARGE SCALE GENOMIC DNA]</scope>
    <source>
        <strain evidence="2 3">AAU 773</strain>
    </source>
</reference>
<accession>A0ABR2JHY7</accession>
<evidence type="ECO:0000313" key="2">
    <source>
        <dbReference type="EMBL" id="KAK8876880.1"/>
    </source>
</evidence>
<feature type="transmembrane region" description="Helical" evidence="1">
    <location>
        <begin position="103"/>
        <end position="121"/>
    </location>
</feature>
<evidence type="ECO:0000256" key="1">
    <source>
        <dbReference type="SAM" id="Phobius"/>
    </source>
</evidence>
<keyword evidence="1" id="KW-0812">Transmembrane</keyword>
<dbReference type="Proteomes" id="UP001390339">
    <property type="component" value="Unassembled WGS sequence"/>
</dbReference>
<organism evidence="2 3">
    <name type="scientific">Apiospora arundinis</name>
    <dbReference type="NCBI Taxonomy" id="335852"/>
    <lineage>
        <taxon>Eukaryota</taxon>
        <taxon>Fungi</taxon>
        <taxon>Dikarya</taxon>
        <taxon>Ascomycota</taxon>
        <taxon>Pezizomycotina</taxon>
        <taxon>Sordariomycetes</taxon>
        <taxon>Xylariomycetidae</taxon>
        <taxon>Amphisphaeriales</taxon>
        <taxon>Apiosporaceae</taxon>
        <taxon>Apiospora</taxon>
    </lineage>
</organism>
<keyword evidence="1" id="KW-0472">Membrane</keyword>
<keyword evidence="1" id="KW-1133">Transmembrane helix</keyword>
<keyword evidence="3" id="KW-1185">Reference proteome</keyword>
<evidence type="ECO:0000313" key="3">
    <source>
        <dbReference type="Proteomes" id="UP001390339"/>
    </source>
</evidence>